<dbReference type="GO" id="GO:0008081">
    <property type="term" value="F:phosphoric diester hydrolase activity"/>
    <property type="evidence" value="ECO:0007669"/>
    <property type="project" value="UniProtKB-ARBA"/>
</dbReference>
<dbReference type="SUPFAM" id="SSF52172">
    <property type="entry name" value="CheY-like"/>
    <property type="match status" value="1"/>
</dbReference>
<keyword evidence="2" id="KW-0378">Hydrolase</keyword>
<evidence type="ECO:0000259" key="1">
    <source>
        <dbReference type="PROSITE" id="PS51832"/>
    </source>
</evidence>
<protein>
    <submittedName>
        <fullName evidence="2">Phosphohydrolase</fullName>
    </submittedName>
</protein>
<feature type="domain" description="HD-GYP" evidence="1">
    <location>
        <begin position="152"/>
        <end position="349"/>
    </location>
</feature>
<dbReference type="Gene3D" id="3.40.50.2300">
    <property type="match status" value="1"/>
</dbReference>
<gene>
    <name evidence="2" type="ORF">Maq22A_c08730</name>
</gene>
<dbReference type="PATRIC" id="fig|270351.10.peg.1670"/>
<dbReference type="InterPro" id="IPR037522">
    <property type="entry name" value="HD_GYP_dom"/>
</dbReference>
<dbReference type="PROSITE" id="PS51832">
    <property type="entry name" value="HD_GYP"/>
    <property type="match status" value="1"/>
</dbReference>
<proteinExistence type="predicted"/>
<evidence type="ECO:0000313" key="2">
    <source>
        <dbReference type="EMBL" id="BAQ45052.1"/>
    </source>
</evidence>
<dbReference type="InterPro" id="IPR011006">
    <property type="entry name" value="CheY-like_superfamily"/>
</dbReference>
<organism evidence="2 3">
    <name type="scientific">Methylobacterium aquaticum</name>
    <dbReference type="NCBI Taxonomy" id="270351"/>
    <lineage>
        <taxon>Bacteria</taxon>
        <taxon>Pseudomonadati</taxon>
        <taxon>Pseudomonadota</taxon>
        <taxon>Alphaproteobacteria</taxon>
        <taxon>Hyphomicrobiales</taxon>
        <taxon>Methylobacteriaceae</taxon>
        <taxon>Methylobacterium</taxon>
    </lineage>
</organism>
<dbReference type="PANTHER" id="PTHR45228">
    <property type="entry name" value="CYCLIC DI-GMP PHOSPHODIESTERASE TM_0186-RELATED"/>
    <property type="match status" value="1"/>
</dbReference>
<name>A0A0C6FDV5_9HYPH</name>
<dbReference type="RefSeq" id="WP_060846446.1">
    <property type="nucleotide sequence ID" value="NZ_AP014704.1"/>
</dbReference>
<dbReference type="PANTHER" id="PTHR45228:SF1">
    <property type="entry name" value="CYCLIC DI-GMP PHOSPHODIESTERASE TM_0186"/>
    <property type="match status" value="1"/>
</dbReference>
<dbReference type="CDD" id="cd00077">
    <property type="entry name" value="HDc"/>
    <property type="match status" value="1"/>
</dbReference>
<reference evidence="3" key="2">
    <citation type="submission" date="2015-01" db="EMBL/GenBank/DDBJ databases">
        <title>Complete genome sequence of Methylobacterium aquaticum strain 22A.</title>
        <authorList>
            <person name="Tani A."/>
            <person name="Ogura Y."/>
            <person name="Hayashi T."/>
        </authorList>
    </citation>
    <scope>NUCLEOTIDE SEQUENCE [LARGE SCALE GENOMIC DNA]</scope>
    <source>
        <strain evidence="3">MA-22A</strain>
    </source>
</reference>
<dbReference type="InterPro" id="IPR052020">
    <property type="entry name" value="Cyclic_di-GMP/3'3'-cGAMP_PDE"/>
</dbReference>
<dbReference type="STRING" id="270351.Maq22A_c08730"/>
<sequence>MTNAADPAVVIVTARPDPGGLARLFASDYSTLAVSDPAAALAILDRRPADLVLIEAGPGLDALGTGLGFVRDLRRRVHLAQASILLVAAGDPAETRDRALAAGATDVVLASLDTSDLALRGRNLIALAQAQGAAEGRTHALAQEVERALAESQEREREIIRRLMVAAEYRDDQAGGHLTRVAGCVLAITDGLGLSEEEGNDIALASTMHDIGKIGVADSILRKAGPLTDAERTEMMQHALRGYRMLHDSPSPLLRLAAEIALTHHERWDGGGYPQGLKGTEIPLAGRITAVADVFDALISARVYKPGWPLERARRFLEEQSGAHFDPACVAAFLSRWEDVVTLVEERPADQAA</sequence>
<dbReference type="EMBL" id="AP014704">
    <property type="protein sequence ID" value="BAQ45052.1"/>
    <property type="molecule type" value="Genomic_DNA"/>
</dbReference>
<evidence type="ECO:0000313" key="3">
    <source>
        <dbReference type="Proteomes" id="UP000061432"/>
    </source>
</evidence>
<dbReference type="InterPro" id="IPR003607">
    <property type="entry name" value="HD/PDEase_dom"/>
</dbReference>
<accession>A0A0C6FDV5</accession>
<dbReference type="SMART" id="SM00471">
    <property type="entry name" value="HDc"/>
    <property type="match status" value="1"/>
</dbReference>
<dbReference type="Gene3D" id="1.10.3210.10">
    <property type="entry name" value="Hypothetical protein af1432"/>
    <property type="match status" value="1"/>
</dbReference>
<dbReference type="KEGG" id="maqu:Maq22A_c08730"/>
<dbReference type="SUPFAM" id="SSF109604">
    <property type="entry name" value="HD-domain/PDEase-like"/>
    <property type="match status" value="1"/>
</dbReference>
<dbReference type="Proteomes" id="UP000061432">
    <property type="component" value="Chromosome"/>
</dbReference>
<dbReference type="Pfam" id="PF13487">
    <property type="entry name" value="HD_5"/>
    <property type="match status" value="1"/>
</dbReference>
<dbReference type="AlphaFoldDB" id="A0A0C6FDV5"/>
<reference evidence="2 3" key="1">
    <citation type="journal article" date="2015" name="Genome Announc.">
        <title>Complete Genome Sequence of Methylobacterium aquaticum Strain 22A, Isolated from Racomitrium japonicum Moss.</title>
        <authorList>
            <person name="Tani A."/>
            <person name="Ogura Y."/>
            <person name="Hayashi T."/>
            <person name="Kimbara K."/>
        </authorList>
    </citation>
    <scope>NUCLEOTIDE SEQUENCE [LARGE SCALE GENOMIC DNA]</scope>
    <source>
        <strain evidence="2 3">MA-22A</strain>
    </source>
</reference>
<dbReference type="OrthoDB" id="9802066at2"/>